<name>A0A1A9MWY1_9BURK</name>
<evidence type="ECO:0000313" key="14">
    <source>
        <dbReference type="EMBL" id="OAJ52642.1"/>
    </source>
</evidence>
<evidence type="ECO:0000256" key="10">
    <source>
        <dbReference type="ARBA" id="ARBA00023237"/>
    </source>
</evidence>
<dbReference type="GO" id="GO:0046930">
    <property type="term" value="C:pore complex"/>
    <property type="evidence" value="ECO:0007669"/>
    <property type="project" value="UniProtKB-KW"/>
</dbReference>
<dbReference type="SUPFAM" id="SSF56935">
    <property type="entry name" value="Porins"/>
    <property type="match status" value="1"/>
</dbReference>
<evidence type="ECO:0000313" key="15">
    <source>
        <dbReference type="Proteomes" id="UP000077961"/>
    </source>
</evidence>
<keyword evidence="7" id="KW-0406">Ion transport</keyword>
<accession>A0A1A9MWY1</accession>
<keyword evidence="5" id="KW-0812">Transmembrane</keyword>
<evidence type="ECO:0000313" key="16">
    <source>
        <dbReference type="Proteomes" id="UP000078116"/>
    </source>
</evidence>
<dbReference type="EMBL" id="LXKA01000371">
    <property type="protein sequence ID" value="OAJ52642.1"/>
    <property type="molecule type" value="Genomic_DNA"/>
</dbReference>
<dbReference type="GO" id="GO:0006811">
    <property type="term" value="P:monoatomic ion transport"/>
    <property type="evidence" value="ECO:0007669"/>
    <property type="project" value="UniProtKB-KW"/>
</dbReference>
<dbReference type="Gene3D" id="2.40.160.10">
    <property type="entry name" value="Porin"/>
    <property type="match status" value="1"/>
</dbReference>
<proteinExistence type="predicted"/>
<dbReference type="InterPro" id="IPR023614">
    <property type="entry name" value="Porin_dom_sf"/>
</dbReference>
<feature type="domain" description="Porin" evidence="12">
    <location>
        <begin position="12"/>
        <end position="357"/>
    </location>
</feature>
<evidence type="ECO:0000256" key="1">
    <source>
        <dbReference type="ARBA" id="ARBA00004571"/>
    </source>
</evidence>
<dbReference type="InterPro" id="IPR033900">
    <property type="entry name" value="Gram_neg_porin_domain"/>
</dbReference>
<sequence>MSKSIIKVVVLASAITMTAAAHAQSSVTLYGIIDTGIDWENHVANGPGQKTSSGSAVRMTSLSSSLPSRWGLRGDEDLGNNLHAIFELENGFSPSTGVLENGGRLFGRSAWVGVQTPYGTVKFGRQINMTYVGLLRSTVLGPSLYSIASLDPYLPNARSDNAVSYLGTYQHFVLGATYSFGRDAASVPSATGGASFSPSASNCPGNVAGDTLACRQITALVGYWGDNVGGQLVYDELRGGPGGLPNSVAFDPSSPILLRSSADKTTRYMASGYVKYGNFDIEGGVIHRRTKTQSTYETNIFYGGVSYRLRPDLIFDGEVSRITTTDHENANYYVLRSTYLLSKRTSIYSMLGFAQNNSHASYSVGSGYFTTPGAKQVGLLFGFQNRF</sequence>
<dbReference type="AlphaFoldDB" id="A0A1A9MWY1"/>
<evidence type="ECO:0000259" key="12">
    <source>
        <dbReference type="Pfam" id="PF13609"/>
    </source>
</evidence>
<keyword evidence="10" id="KW-0998">Cell outer membrane</keyword>
<evidence type="ECO:0000256" key="6">
    <source>
        <dbReference type="ARBA" id="ARBA00022729"/>
    </source>
</evidence>
<keyword evidence="8" id="KW-0626">Porin</keyword>
<evidence type="ECO:0000256" key="2">
    <source>
        <dbReference type="ARBA" id="ARBA00011233"/>
    </source>
</evidence>
<dbReference type="InterPro" id="IPR050298">
    <property type="entry name" value="Gram-neg_bact_OMP"/>
</dbReference>
<dbReference type="STRING" id="1462993.A6V36_13820"/>
<organism evidence="14 16">
    <name type="scientific">Paraburkholderia ginsengiterrae</name>
    <dbReference type="NCBI Taxonomy" id="1462993"/>
    <lineage>
        <taxon>Bacteria</taxon>
        <taxon>Pseudomonadati</taxon>
        <taxon>Pseudomonadota</taxon>
        <taxon>Betaproteobacteria</taxon>
        <taxon>Burkholderiales</taxon>
        <taxon>Burkholderiaceae</taxon>
        <taxon>Paraburkholderia</taxon>
    </lineage>
</organism>
<comment type="subunit">
    <text evidence="2">Homotrimer.</text>
</comment>
<dbReference type="Proteomes" id="UP000078116">
    <property type="component" value="Unassembled WGS sequence"/>
</dbReference>
<dbReference type="Proteomes" id="UP000077961">
    <property type="component" value="Unassembled WGS sequence"/>
</dbReference>
<dbReference type="Pfam" id="PF13609">
    <property type="entry name" value="Porin_4"/>
    <property type="match status" value="1"/>
</dbReference>
<keyword evidence="4" id="KW-1134">Transmembrane beta strand</keyword>
<keyword evidence="15" id="KW-1185">Reference proteome</keyword>
<evidence type="ECO:0000256" key="4">
    <source>
        <dbReference type="ARBA" id="ARBA00022452"/>
    </source>
</evidence>
<gene>
    <name evidence="13" type="ORF">A6V36_13820</name>
    <name evidence="14" type="ORF">A6V37_09385</name>
</gene>
<evidence type="ECO:0000256" key="7">
    <source>
        <dbReference type="ARBA" id="ARBA00023065"/>
    </source>
</evidence>
<feature type="signal peptide" evidence="11">
    <location>
        <begin position="1"/>
        <end position="23"/>
    </location>
</feature>
<dbReference type="CDD" id="cd00342">
    <property type="entry name" value="gram_neg_porins"/>
    <property type="match status" value="1"/>
</dbReference>
<comment type="caution">
    <text evidence="14">The sequence shown here is derived from an EMBL/GenBank/DDBJ whole genome shotgun (WGS) entry which is preliminary data.</text>
</comment>
<dbReference type="GO" id="GO:0009279">
    <property type="term" value="C:cell outer membrane"/>
    <property type="evidence" value="ECO:0007669"/>
    <property type="project" value="UniProtKB-SubCell"/>
</dbReference>
<evidence type="ECO:0000256" key="5">
    <source>
        <dbReference type="ARBA" id="ARBA00022692"/>
    </source>
</evidence>
<keyword evidence="3" id="KW-0813">Transport</keyword>
<evidence type="ECO:0000256" key="11">
    <source>
        <dbReference type="SAM" id="SignalP"/>
    </source>
</evidence>
<keyword evidence="9" id="KW-0472">Membrane</keyword>
<dbReference type="RefSeq" id="WP_064271933.1">
    <property type="nucleotide sequence ID" value="NZ_LXJZ01000231.1"/>
</dbReference>
<protein>
    <recommendedName>
        <fullName evidence="12">Porin domain-containing protein</fullName>
    </recommendedName>
</protein>
<reference evidence="15 16" key="1">
    <citation type="submission" date="2016-04" db="EMBL/GenBank/DDBJ databases">
        <title>Reclassification of Paraburkholderia panaciterrae (Farh et al. 2015) Dobritsa &amp; Samadpour 2016 as a later homotypic synonym of Paraburkholderia ginsengiterrae (Farh et al. 2015) Dobritsa &amp; Samadpour 2016.</title>
        <authorList>
            <person name="Dobritsa A.P."/>
            <person name="Kutumbaka K."/>
            <person name="Samadpour M."/>
        </authorList>
    </citation>
    <scope>NUCLEOTIDE SEQUENCE [LARGE SCALE GENOMIC DNA]</scope>
    <source>
        <strain evidence="14 16">DCY85</strain>
        <strain evidence="13 15">DCY85-1</strain>
    </source>
</reference>
<evidence type="ECO:0000256" key="9">
    <source>
        <dbReference type="ARBA" id="ARBA00023136"/>
    </source>
</evidence>
<evidence type="ECO:0000256" key="3">
    <source>
        <dbReference type="ARBA" id="ARBA00022448"/>
    </source>
</evidence>
<feature type="chain" id="PRO_5008393258" description="Porin domain-containing protein" evidence="11">
    <location>
        <begin position="24"/>
        <end position="387"/>
    </location>
</feature>
<evidence type="ECO:0000256" key="8">
    <source>
        <dbReference type="ARBA" id="ARBA00023114"/>
    </source>
</evidence>
<dbReference type="EMBL" id="LXJZ01000231">
    <property type="protein sequence ID" value="OAJ52483.1"/>
    <property type="molecule type" value="Genomic_DNA"/>
</dbReference>
<evidence type="ECO:0000313" key="13">
    <source>
        <dbReference type="EMBL" id="OAJ52483.1"/>
    </source>
</evidence>
<dbReference type="PANTHER" id="PTHR34501:SF9">
    <property type="entry name" value="MAJOR OUTER MEMBRANE PROTEIN P.IA"/>
    <property type="match status" value="1"/>
</dbReference>
<keyword evidence="6 11" id="KW-0732">Signal</keyword>
<dbReference type="PANTHER" id="PTHR34501">
    <property type="entry name" value="PROTEIN YDDL-RELATED"/>
    <property type="match status" value="1"/>
</dbReference>
<comment type="subcellular location">
    <subcellularLocation>
        <location evidence="1">Cell outer membrane</location>
        <topology evidence="1">Multi-pass membrane protein</topology>
    </subcellularLocation>
</comment>
<dbReference type="GO" id="GO:0015288">
    <property type="term" value="F:porin activity"/>
    <property type="evidence" value="ECO:0007669"/>
    <property type="project" value="UniProtKB-KW"/>
</dbReference>